<comment type="caution">
    <text evidence="1">The sequence shown here is derived from an EMBL/GenBank/DDBJ whole genome shotgun (WGS) entry which is preliminary data.</text>
</comment>
<dbReference type="PANTHER" id="PTHR36451">
    <property type="entry name" value="PAPS-DEPENDENT SULFOTRANSFERASE STF3"/>
    <property type="match status" value="1"/>
</dbReference>
<accession>A0A0R2PLV4</accession>
<dbReference type="Proteomes" id="UP000050874">
    <property type="component" value="Unassembled WGS sequence"/>
</dbReference>
<dbReference type="InterPro" id="IPR052736">
    <property type="entry name" value="Stf3_sulfotransferase"/>
</dbReference>
<organism evidence="1 2">
    <name type="scientific">SAR86 cluster bacterium BACL1 MAG-120920-bin57</name>
    <dbReference type="NCBI Taxonomy" id="1655571"/>
    <lineage>
        <taxon>Bacteria</taxon>
        <taxon>Pseudomonadati</taxon>
        <taxon>Pseudomonadota</taxon>
        <taxon>Gammaproteobacteria</taxon>
        <taxon>SAR86 cluster</taxon>
    </lineage>
</organism>
<dbReference type="InterPro" id="IPR027417">
    <property type="entry name" value="P-loop_NTPase"/>
</dbReference>
<evidence type="ECO:0000313" key="2">
    <source>
        <dbReference type="Proteomes" id="UP000050874"/>
    </source>
</evidence>
<proteinExistence type="predicted"/>
<dbReference type="PANTHER" id="PTHR36451:SF1">
    <property type="entry name" value="OMEGA-HYDROXY-BETA-DIHYDROMENAQUINONE-9 SULFOTRANSFERASE STF3"/>
    <property type="match status" value="1"/>
</dbReference>
<protein>
    <recommendedName>
        <fullName evidence="3">Sulfotransferase</fullName>
    </recommendedName>
</protein>
<dbReference type="AlphaFoldDB" id="A0A0R2PLV4"/>
<dbReference type="Gene3D" id="3.40.50.300">
    <property type="entry name" value="P-loop containing nucleotide triphosphate hydrolases"/>
    <property type="match status" value="1"/>
</dbReference>
<dbReference type="Pfam" id="PF13469">
    <property type="entry name" value="Sulfotransfer_3"/>
    <property type="match status" value="1"/>
</dbReference>
<evidence type="ECO:0008006" key="3">
    <source>
        <dbReference type="Google" id="ProtNLM"/>
    </source>
</evidence>
<name>A0A0R2PLV4_9GAMM</name>
<sequence length="383" mass="43892">MLNSTAIVKEAESVTGLTNLGNPLFIEGFYKLVDSINHEADLTDMGIQAQHHRLMGVLVNMLRLEAEVQQHPDILDESIRTPVVIVGLPRTGSTMTHRLLAADPRHTAMLWWEGRYPAMLPGEQRGNPIERMSLGKAEVEAVMAASPDALSIHPWDYKGADEEILLLEHTFFSTVPESFMRLPSYSAWVSQQDHEHAYKQLKVMLQYLQWQNPGRAEKRWVLKSPHHLGFIDKLLMVFPDAKIIQTHRDPHKTVPSFCSMCANLFEPLTNSYDKNSIGAHWANKLSSALNHCMKVSQDNQSNFLDLNFLNMIKDPIAEMTNVYSFIGEDFTDQAENAMIAWKEENQHEMGAHQYSLEEFGLEEKFIEKHFNDYIERYIKKEAI</sequence>
<dbReference type="SUPFAM" id="SSF52540">
    <property type="entry name" value="P-loop containing nucleoside triphosphate hydrolases"/>
    <property type="match status" value="1"/>
</dbReference>
<gene>
    <name evidence="1" type="ORF">ABR63_01905</name>
</gene>
<evidence type="ECO:0000313" key="1">
    <source>
        <dbReference type="EMBL" id="KRO38942.1"/>
    </source>
</evidence>
<reference evidence="2" key="1">
    <citation type="submission" date="2015-10" db="EMBL/GenBank/DDBJ databases">
        <title>Metagenome-Assembled Genomes uncover a global brackish microbiome.</title>
        <authorList>
            <person name="Hugerth L.W."/>
            <person name="Larsson J."/>
            <person name="Alneberg J."/>
            <person name="Lindh M.V."/>
            <person name="Legrand C."/>
            <person name="Pinhassi J."/>
            <person name="Andersson A."/>
        </authorList>
    </citation>
    <scope>NUCLEOTIDE SEQUENCE [LARGE SCALE GENOMIC DNA]</scope>
</reference>
<dbReference type="EMBL" id="LIAV01000264">
    <property type="protein sequence ID" value="KRO38942.1"/>
    <property type="molecule type" value="Genomic_DNA"/>
</dbReference>